<feature type="transmembrane region" description="Helical" evidence="1">
    <location>
        <begin position="128"/>
        <end position="147"/>
    </location>
</feature>
<evidence type="ECO:0000256" key="1">
    <source>
        <dbReference type="SAM" id="Phobius"/>
    </source>
</evidence>
<keyword evidence="1" id="KW-0472">Membrane</keyword>
<dbReference type="Proteomes" id="UP000257004">
    <property type="component" value="Unassembled WGS sequence"/>
</dbReference>
<dbReference type="RefSeq" id="WP_115889070.1">
    <property type="nucleotide sequence ID" value="NZ_QRDQ01000010.1"/>
</dbReference>
<evidence type="ECO:0000313" key="3">
    <source>
        <dbReference type="Proteomes" id="UP000257004"/>
    </source>
</evidence>
<evidence type="ECO:0008006" key="4">
    <source>
        <dbReference type="Google" id="ProtNLM"/>
    </source>
</evidence>
<gene>
    <name evidence="2" type="ORF">BD847_3067</name>
</gene>
<feature type="transmembrane region" description="Helical" evidence="1">
    <location>
        <begin position="97"/>
        <end position="116"/>
    </location>
</feature>
<evidence type="ECO:0000313" key="2">
    <source>
        <dbReference type="EMBL" id="RED22438.1"/>
    </source>
</evidence>
<sequence length="154" mass="17515">MKSKGGAVFLSGLVAGTMDIVAAFTVYAFILHKTTPTKILRSIASAIFKKDAYTGNFSMVFFGLGMHYFIAFSFAWFYFVIYPYFPFLKKNAALSGLFYGIFVWLIMNLIILPIFFPGIPENHLDFPFLISIVILILCVGFPISFITKKYYSFR</sequence>
<accession>A0A3D9FPM6</accession>
<dbReference type="OrthoDB" id="7564746at2"/>
<keyword evidence="1" id="KW-1133">Transmembrane helix</keyword>
<feature type="transmembrane region" description="Helical" evidence="1">
    <location>
        <begin position="66"/>
        <end position="85"/>
    </location>
</feature>
<keyword evidence="3" id="KW-1185">Reference proteome</keyword>
<reference evidence="2 3" key="1">
    <citation type="submission" date="2018-07" db="EMBL/GenBank/DDBJ databases">
        <title>Genomic Encyclopedia of Archaeal and Bacterial Type Strains, Phase II (KMG-II): from individual species to whole genera.</title>
        <authorList>
            <person name="Goeker M."/>
        </authorList>
    </citation>
    <scope>NUCLEOTIDE SEQUENCE [LARGE SCALE GENOMIC DNA]</scope>
    <source>
        <strain evidence="2 3">DSM 25795</strain>
    </source>
</reference>
<name>A0A3D9FPM6_9FLAO</name>
<proteinExistence type="predicted"/>
<organism evidence="2 3">
    <name type="scientific">Flavobacterium cutihirudinis</name>
    <dbReference type="NCBI Taxonomy" id="1265740"/>
    <lineage>
        <taxon>Bacteria</taxon>
        <taxon>Pseudomonadati</taxon>
        <taxon>Bacteroidota</taxon>
        <taxon>Flavobacteriia</taxon>
        <taxon>Flavobacteriales</taxon>
        <taxon>Flavobacteriaceae</taxon>
        <taxon>Flavobacterium</taxon>
    </lineage>
</organism>
<keyword evidence="1" id="KW-0812">Transmembrane</keyword>
<protein>
    <recommendedName>
        <fullName evidence="4">DUF1440 domain-containing protein</fullName>
    </recommendedName>
</protein>
<dbReference type="EMBL" id="QRDQ01000010">
    <property type="protein sequence ID" value="RED22438.1"/>
    <property type="molecule type" value="Genomic_DNA"/>
</dbReference>
<dbReference type="AlphaFoldDB" id="A0A3D9FPM6"/>
<feature type="transmembrane region" description="Helical" evidence="1">
    <location>
        <begin position="7"/>
        <end position="30"/>
    </location>
</feature>
<comment type="caution">
    <text evidence="2">The sequence shown here is derived from an EMBL/GenBank/DDBJ whole genome shotgun (WGS) entry which is preliminary data.</text>
</comment>